<proteinExistence type="predicted"/>
<sequence>MEKPVKRLLDQTPEQLVQLTGRRLLESIRASEGRTVVAETVVDGLPLVDGCANPELAAAFGADLLLLNRYDVDRPRVSGFSSREEAIPRGTMWEETGLGPLLPIMGWGVTAGEVTRLIGRPAGINLEPVAADLPQSMVASGRRAGIAQAEEALDQGARFLVFTGNPGTGVTWSSIAREVGRLRDHLGPEIPLMAGKMHGAGVWENDENWLEERQLDQLAEAGANILLLPQPGTVPGVRGEEMACLVERAHRLSLLVMFTIGTSQESSQASLMERWAVEGKSLGGDLFHIGDAGFAGMAPPENILSFSTALKGKRHTYRRIAQSRHR</sequence>
<comment type="caution">
    <text evidence="2">The sequence shown here is derived from an EMBL/GenBank/DDBJ whole genome shotgun (WGS) entry which is preliminary data.</text>
</comment>
<gene>
    <name evidence="2" type="ORF">JOE21_003141</name>
</gene>
<dbReference type="InterPro" id="IPR057238">
    <property type="entry name" value="DUF7916"/>
</dbReference>
<protein>
    <recommendedName>
        <fullName evidence="1">DUF7916 domain-containing protein</fullName>
    </recommendedName>
</protein>
<reference evidence="2 3" key="1">
    <citation type="submission" date="2023-07" db="EMBL/GenBank/DDBJ databases">
        <title>Genomic Encyclopedia of Type Strains, Phase IV (KMG-IV): sequencing the most valuable type-strain genomes for metagenomic binning, comparative biology and taxonomic classification.</title>
        <authorList>
            <person name="Goeker M."/>
        </authorList>
    </citation>
    <scope>NUCLEOTIDE SEQUENCE [LARGE SCALE GENOMIC DNA]</scope>
    <source>
        <strain evidence="2 3">DSM 45903</strain>
    </source>
</reference>
<dbReference type="RefSeq" id="WP_309867965.1">
    <property type="nucleotide sequence ID" value="NZ_JAVDQG010000007.1"/>
</dbReference>
<dbReference type="Pfam" id="PF25509">
    <property type="entry name" value="DUF7916"/>
    <property type="match status" value="1"/>
</dbReference>
<dbReference type="EMBL" id="JAVDQG010000007">
    <property type="protein sequence ID" value="MDR6227129.1"/>
    <property type="molecule type" value="Genomic_DNA"/>
</dbReference>
<evidence type="ECO:0000313" key="2">
    <source>
        <dbReference type="EMBL" id="MDR6227129.1"/>
    </source>
</evidence>
<feature type="domain" description="DUF7916" evidence="1">
    <location>
        <begin position="9"/>
        <end position="326"/>
    </location>
</feature>
<dbReference type="InterPro" id="IPR036206">
    <property type="entry name" value="ThiamineP_synth_sf"/>
</dbReference>
<dbReference type="SUPFAM" id="SSF51391">
    <property type="entry name" value="Thiamin phosphate synthase"/>
    <property type="match status" value="1"/>
</dbReference>
<evidence type="ECO:0000259" key="1">
    <source>
        <dbReference type="Pfam" id="PF25509"/>
    </source>
</evidence>
<keyword evidence="3" id="KW-1185">Reference proteome</keyword>
<evidence type="ECO:0000313" key="3">
    <source>
        <dbReference type="Proteomes" id="UP001185012"/>
    </source>
</evidence>
<organism evidence="2 3">
    <name type="scientific">Desmospora profundinema</name>
    <dbReference type="NCBI Taxonomy" id="1571184"/>
    <lineage>
        <taxon>Bacteria</taxon>
        <taxon>Bacillati</taxon>
        <taxon>Bacillota</taxon>
        <taxon>Bacilli</taxon>
        <taxon>Bacillales</taxon>
        <taxon>Thermoactinomycetaceae</taxon>
        <taxon>Desmospora</taxon>
    </lineage>
</organism>
<accession>A0ABU1IT70</accession>
<dbReference type="Proteomes" id="UP001185012">
    <property type="component" value="Unassembled WGS sequence"/>
</dbReference>
<name>A0ABU1IT70_9BACL</name>